<keyword evidence="2" id="KW-1185">Reference proteome</keyword>
<organism evidence="1 2">
    <name type="scientific">Araneus ventricosus</name>
    <name type="common">Orbweaver spider</name>
    <name type="synonym">Epeira ventricosa</name>
    <dbReference type="NCBI Taxonomy" id="182803"/>
    <lineage>
        <taxon>Eukaryota</taxon>
        <taxon>Metazoa</taxon>
        <taxon>Ecdysozoa</taxon>
        <taxon>Arthropoda</taxon>
        <taxon>Chelicerata</taxon>
        <taxon>Arachnida</taxon>
        <taxon>Araneae</taxon>
        <taxon>Araneomorphae</taxon>
        <taxon>Entelegynae</taxon>
        <taxon>Araneoidea</taxon>
        <taxon>Araneidae</taxon>
        <taxon>Araneus</taxon>
    </lineage>
</organism>
<gene>
    <name evidence="1" type="ORF">AVEN_168600_1</name>
</gene>
<accession>A0A4Y2GSI5</accession>
<protein>
    <submittedName>
        <fullName evidence="1">Uncharacterized protein</fullName>
    </submittedName>
</protein>
<dbReference type="Proteomes" id="UP000499080">
    <property type="component" value="Unassembled WGS sequence"/>
</dbReference>
<evidence type="ECO:0000313" key="1">
    <source>
        <dbReference type="EMBL" id="GBM56932.1"/>
    </source>
</evidence>
<dbReference type="EMBL" id="BGPR01001568">
    <property type="protein sequence ID" value="GBM56932.1"/>
    <property type="molecule type" value="Genomic_DNA"/>
</dbReference>
<dbReference type="AlphaFoldDB" id="A0A4Y2GSI5"/>
<evidence type="ECO:0000313" key="2">
    <source>
        <dbReference type="Proteomes" id="UP000499080"/>
    </source>
</evidence>
<name>A0A4Y2GSI5_ARAVE</name>
<proteinExistence type="predicted"/>
<comment type="caution">
    <text evidence="1">The sequence shown here is derived from an EMBL/GenBank/DDBJ whole genome shotgun (WGS) entry which is preliminary data.</text>
</comment>
<reference evidence="1 2" key="1">
    <citation type="journal article" date="2019" name="Sci. Rep.">
        <title>Orb-weaving spider Araneus ventricosus genome elucidates the spidroin gene catalogue.</title>
        <authorList>
            <person name="Kono N."/>
            <person name="Nakamura H."/>
            <person name="Ohtoshi R."/>
            <person name="Moran D.A.P."/>
            <person name="Shinohara A."/>
            <person name="Yoshida Y."/>
            <person name="Fujiwara M."/>
            <person name="Mori M."/>
            <person name="Tomita M."/>
            <person name="Arakawa K."/>
        </authorList>
    </citation>
    <scope>NUCLEOTIDE SEQUENCE [LARGE SCALE GENOMIC DNA]</scope>
</reference>
<sequence length="110" mass="12278">MVTSQFFKRLSGARKPHAIALKPTKCKKSFRNKFPLRNKNNSGHLYASRPVRLIETVLLHELYFPQVQSAPSTGLESSLPHLLEENAHLGILYTSLASIIPFGEMDVGSC</sequence>